<evidence type="ECO:0000313" key="3">
    <source>
        <dbReference type="Proteomes" id="UP000242877"/>
    </source>
</evidence>
<keyword evidence="1" id="KW-0812">Transmembrane</keyword>
<organism evidence="2 3">
    <name type="scientific">Ascosphaera apis ARSEF 7405</name>
    <dbReference type="NCBI Taxonomy" id="392613"/>
    <lineage>
        <taxon>Eukaryota</taxon>
        <taxon>Fungi</taxon>
        <taxon>Dikarya</taxon>
        <taxon>Ascomycota</taxon>
        <taxon>Pezizomycotina</taxon>
        <taxon>Eurotiomycetes</taxon>
        <taxon>Eurotiomycetidae</taxon>
        <taxon>Onygenales</taxon>
        <taxon>Ascosphaeraceae</taxon>
        <taxon>Ascosphaera</taxon>
    </lineage>
</organism>
<proteinExistence type="predicted"/>
<feature type="transmembrane region" description="Helical" evidence="1">
    <location>
        <begin position="283"/>
        <end position="307"/>
    </location>
</feature>
<dbReference type="OrthoDB" id="4201821at2759"/>
<dbReference type="EMBL" id="AZGZ01000007">
    <property type="protein sequence ID" value="KZZ94113.1"/>
    <property type="molecule type" value="Genomic_DNA"/>
</dbReference>
<evidence type="ECO:0000256" key="1">
    <source>
        <dbReference type="SAM" id="Phobius"/>
    </source>
</evidence>
<name>A0A162IIV6_9EURO</name>
<dbReference type="AlphaFoldDB" id="A0A162IIV6"/>
<comment type="caution">
    <text evidence="2">The sequence shown here is derived from an EMBL/GenBank/DDBJ whole genome shotgun (WGS) entry which is preliminary data.</text>
</comment>
<evidence type="ECO:0000313" key="2">
    <source>
        <dbReference type="EMBL" id="KZZ94113.1"/>
    </source>
</evidence>
<feature type="transmembrane region" description="Helical" evidence="1">
    <location>
        <begin position="319"/>
        <end position="338"/>
    </location>
</feature>
<keyword evidence="3" id="KW-1185">Reference proteome</keyword>
<dbReference type="GO" id="GO:0055085">
    <property type="term" value="P:transmembrane transport"/>
    <property type="evidence" value="ECO:0007669"/>
    <property type="project" value="InterPro"/>
</dbReference>
<protein>
    <submittedName>
        <fullName evidence="2">Metal ion transporter</fullName>
    </submittedName>
</protein>
<feature type="transmembrane region" description="Helical" evidence="1">
    <location>
        <begin position="207"/>
        <end position="230"/>
    </location>
</feature>
<dbReference type="Pfam" id="PF04120">
    <property type="entry name" value="Iron_permease"/>
    <property type="match status" value="3"/>
</dbReference>
<gene>
    <name evidence="2" type="ORF">AAP_02206</name>
</gene>
<keyword evidence="1" id="KW-0472">Membrane</keyword>
<accession>A0A162IIV6</accession>
<feature type="transmembrane region" description="Helical" evidence="1">
    <location>
        <begin position="171"/>
        <end position="195"/>
    </location>
</feature>
<keyword evidence="1" id="KW-1133">Transmembrane helix</keyword>
<reference evidence="2 3" key="1">
    <citation type="journal article" date="2016" name="Genome Biol. Evol.">
        <title>Divergent and convergent evolution of fungal pathogenicity.</title>
        <authorList>
            <person name="Shang Y."/>
            <person name="Xiao G."/>
            <person name="Zheng P."/>
            <person name="Cen K."/>
            <person name="Zhan S."/>
            <person name="Wang C."/>
        </authorList>
    </citation>
    <scope>NUCLEOTIDE SEQUENCE [LARGE SCALE GENOMIC DNA]</scope>
    <source>
        <strain evidence="2 3">ARSEF 7405</strain>
    </source>
</reference>
<sequence length="505" mass="56709">MGRIAEALKAPGRKPEIRSAAPTQRVHDQAVDSVVGYVVMPKQRLLDRWLDAVVAASGSEVALFITLSALVAWALLGIKWHGEDKWQVVISDIQAIVNYIYDSLLVRQQLNAYMDEMVAAAQVQSRLLSHERMLLTLGEWRQAGHDISDDFHIDVAAMKTPMPKETLFGRFIEFIASIFGHLYTIIIFWIGVLVWLANGPHENWSDHWQLCMNTASACLMVFTFGFLANMRERRSAYSKKCFDSIFVVDSVLELKLRSLTDDDLENDTVVLPAPKMNRIQRGIFYYADFVGTLVGICFLITVMIAWIAVGPAMHFNDNWWLLIGTYAGLIGMNDAFVLRNMQARLNGYVDEQLERIDKMDDLLFEKIGLPLPELESVEDNSLITRISSKVGRACGHELTVIANVVLICGLIAASSAMKWTKAGQLVSNVPPNLIEAFLMIMLITGDNIVDAKKLATLRRVHQRRLALLSFVEGDADVVEEKCGKDHTMTKISEQFDFNKSLDNAV</sequence>
<dbReference type="InterPro" id="IPR007251">
    <property type="entry name" value="Iron_permease_Fet4"/>
</dbReference>
<dbReference type="Proteomes" id="UP000242877">
    <property type="component" value="Unassembled WGS sequence"/>
</dbReference>
<feature type="transmembrane region" description="Helical" evidence="1">
    <location>
        <begin position="429"/>
        <end position="449"/>
    </location>
</feature>
<feature type="transmembrane region" description="Helical" evidence="1">
    <location>
        <begin position="398"/>
        <end position="417"/>
    </location>
</feature>
<dbReference type="VEuPathDB" id="FungiDB:AAP_02206"/>